<keyword evidence="4 5" id="KW-0378">Hydrolase</keyword>
<dbReference type="InterPro" id="IPR006641">
    <property type="entry name" value="YqgF/RNaseH-like_dom"/>
</dbReference>
<dbReference type="GO" id="GO:0000967">
    <property type="term" value="P:rRNA 5'-end processing"/>
    <property type="evidence" value="ECO:0007669"/>
    <property type="project" value="UniProtKB-UniRule"/>
</dbReference>
<dbReference type="SUPFAM" id="SSF53098">
    <property type="entry name" value="Ribonuclease H-like"/>
    <property type="match status" value="1"/>
</dbReference>
<dbReference type="Gene3D" id="3.30.420.140">
    <property type="entry name" value="YqgF/RNase H-like domain"/>
    <property type="match status" value="1"/>
</dbReference>
<keyword evidence="2 5" id="KW-0690">Ribosome biogenesis</keyword>
<dbReference type="CDD" id="cd16964">
    <property type="entry name" value="YqgF"/>
    <property type="match status" value="1"/>
</dbReference>
<dbReference type="Proteomes" id="UP000702544">
    <property type="component" value="Unassembled WGS sequence"/>
</dbReference>
<evidence type="ECO:0000256" key="4">
    <source>
        <dbReference type="ARBA" id="ARBA00022801"/>
    </source>
</evidence>
<comment type="similarity">
    <text evidence="5">Belongs to the YqgF HJR family.</text>
</comment>
<dbReference type="HAMAP" id="MF_00651">
    <property type="entry name" value="Nuclease_YqgF"/>
    <property type="match status" value="1"/>
</dbReference>
<evidence type="ECO:0000313" key="7">
    <source>
        <dbReference type="EMBL" id="NIR75446.1"/>
    </source>
</evidence>
<protein>
    <recommendedName>
        <fullName evidence="5">Putative pre-16S rRNA nuclease</fullName>
        <ecNumber evidence="5">3.1.-.-</ecNumber>
    </recommendedName>
</protein>
<reference evidence="7 8" key="1">
    <citation type="submission" date="2020-01" db="EMBL/GenBank/DDBJ databases">
        <title>Genomes assembled from Gulf of Kutch pelagic sediment metagenomes.</title>
        <authorList>
            <person name="Chandrashekar M."/>
            <person name="Mahajan M.S."/>
            <person name="Dave K.J."/>
            <person name="Vatsa P."/>
            <person name="Nathani N.M."/>
        </authorList>
    </citation>
    <scope>NUCLEOTIDE SEQUENCE [LARGE SCALE GENOMIC DNA]</scope>
    <source>
        <strain evidence="7">KS3-K002</strain>
    </source>
</reference>
<dbReference type="EMBL" id="JAACAK010000083">
    <property type="protein sequence ID" value="NIR75446.1"/>
    <property type="molecule type" value="Genomic_DNA"/>
</dbReference>
<evidence type="ECO:0000256" key="1">
    <source>
        <dbReference type="ARBA" id="ARBA00022490"/>
    </source>
</evidence>
<dbReference type="Pfam" id="PF03652">
    <property type="entry name" value="RuvX"/>
    <property type="match status" value="1"/>
</dbReference>
<dbReference type="PANTHER" id="PTHR33317">
    <property type="entry name" value="POLYNUCLEOTIDYL TRANSFERASE, RIBONUCLEASE H-LIKE SUPERFAMILY PROTEIN"/>
    <property type="match status" value="1"/>
</dbReference>
<dbReference type="GO" id="GO:0004518">
    <property type="term" value="F:nuclease activity"/>
    <property type="evidence" value="ECO:0007669"/>
    <property type="project" value="UniProtKB-KW"/>
</dbReference>
<evidence type="ECO:0000256" key="2">
    <source>
        <dbReference type="ARBA" id="ARBA00022517"/>
    </source>
</evidence>
<gene>
    <name evidence="7" type="primary">ruvX</name>
    <name evidence="7" type="ORF">GWO12_10120</name>
</gene>
<feature type="domain" description="YqgF/RNase H-like" evidence="6">
    <location>
        <begin position="14"/>
        <end position="115"/>
    </location>
</feature>
<name>A0AAE4ZBU0_9BACT</name>
<keyword evidence="1 5" id="KW-0963">Cytoplasm</keyword>
<dbReference type="InterPro" id="IPR037027">
    <property type="entry name" value="YqgF/RNaseH-like_dom_sf"/>
</dbReference>
<dbReference type="SMART" id="SM00732">
    <property type="entry name" value="YqgFc"/>
    <property type="match status" value="1"/>
</dbReference>
<dbReference type="GO" id="GO:0016788">
    <property type="term" value="F:hydrolase activity, acting on ester bonds"/>
    <property type="evidence" value="ECO:0007669"/>
    <property type="project" value="UniProtKB-UniRule"/>
</dbReference>
<dbReference type="EC" id="3.1.-.-" evidence="5"/>
<evidence type="ECO:0000313" key="8">
    <source>
        <dbReference type="Proteomes" id="UP000702544"/>
    </source>
</evidence>
<organism evidence="7 8">
    <name type="scientific">Candidatus Kutchimonas denitrificans</name>
    <dbReference type="NCBI Taxonomy" id="3056748"/>
    <lineage>
        <taxon>Bacteria</taxon>
        <taxon>Pseudomonadati</taxon>
        <taxon>Gemmatimonadota</taxon>
        <taxon>Gemmatimonadia</taxon>
        <taxon>Candidatus Palauibacterales</taxon>
        <taxon>Candidatus Palauibacteraceae</taxon>
        <taxon>Candidatus Kutchimonas</taxon>
    </lineage>
</organism>
<evidence type="ECO:0000256" key="5">
    <source>
        <dbReference type="HAMAP-Rule" id="MF_00651"/>
    </source>
</evidence>
<comment type="function">
    <text evidence="5">Could be a nuclease involved in processing of the 5'-end of pre-16S rRNA.</text>
</comment>
<comment type="subcellular location">
    <subcellularLocation>
        <location evidence="5">Cytoplasm</location>
    </subcellularLocation>
</comment>
<dbReference type="PANTHER" id="PTHR33317:SF4">
    <property type="entry name" value="POLYNUCLEOTIDYL TRANSFERASE, RIBONUCLEASE H-LIKE SUPERFAMILY PROTEIN"/>
    <property type="match status" value="1"/>
</dbReference>
<keyword evidence="3 5" id="KW-0540">Nuclease</keyword>
<evidence type="ECO:0000256" key="3">
    <source>
        <dbReference type="ARBA" id="ARBA00022722"/>
    </source>
</evidence>
<accession>A0AAE4ZBU0</accession>
<dbReference type="AlphaFoldDB" id="A0AAE4ZBU0"/>
<comment type="caution">
    <text evidence="7">The sequence shown here is derived from an EMBL/GenBank/DDBJ whole genome shotgun (WGS) entry which is preliminary data.</text>
</comment>
<proteinExistence type="inferred from homology"/>
<dbReference type="InterPro" id="IPR012337">
    <property type="entry name" value="RNaseH-like_sf"/>
</dbReference>
<evidence type="ECO:0000259" key="6">
    <source>
        <dbReference type="SMART" id="SM00732"/>
    </source>
</evidence>
<dbReference type="GO" id="GO:0005829">
    <property type="term" value="C:cytosol"/>
    <property type="evidence" value="ECO:0007669"/>
    <property type="project" value="TreeGrafter"/>
</dbReference>
<sequence>MVLGDLPRRSPSLSRVLALDYGRRRIGVAISDPTRTIAQPLPTLVRRRGKRPPFTRILQLTEERDVDEIVVGLPLLASGDEGLMAEEVREFADGLARRSGLPVEFWDERLTSVQAERALARLDLPASSRREKQRVDAMAAVIILQAYLDARQQS</sequence>
<dbReference type="InterPro" id="IPR005227">
    <property type="entry name" value="YqgF"/>
</dbReference>
<dbReference type="NCBIfam" id="TIGR00250">
    <property type="entry name" value="RNAse_H_YqgF"/>
    <property type="match status" value="1"/>
</dbReference>